<keyword evidence="2" id="KW-1185">Reference proteome</keyword>
<comment type="caution">
    <text evidence="1">The sequence shown here is derived from an EMBL/GenBank/DDBJ whole genome shotgun (WGS) entry which is preliminary data.</text>
</comment>
<evidence type="ECO:0000313" key="2">
    <source>
        <dbReference type="Proteomes" id="UP000299102"/>
    </source>
</evidence>
<evidence type="ECO:0000313" key="1">
    <source>
        <dbReference type="EMBL" id="GBP46034.1"/>
    </source>
</evidence>
<dbReference type="AlphaFoldDB" id="A0A4C1W786"/>
<reference evidence="1 2" key="1">
    <citation type="journal article" date="2019" name="Commun. Biol.">
        <title>The bagworm genome reveals a unique fibroin gene that provides high tensile strength.</title>
        <authorList>
            <person name="Kono N."/>
            <person name="Nakamura H."/>
            <person name="Ohtoshi R."/>
            <person name="Tomita M."/>
            <person name="Numata K."/>
            <person name="Arakawa K."/>
        </authorList>
    </citation>
    <scope>NUCLEOTIDE SEQUENCE [LARGE SCALE GENOMIC DNA]</scope>
</reference>
<organism evidence="1 2">
    <name type="scientific">Eumeta variegata</name>
    <name type="common">Bagworm moth</name>
    <name type="synonym">Eumeta japonica</name>
    <dbReference type="NCBI Taxonomy" id="151549"/>
    <lineage>
        <taxon>Eukaryota</taxon>
        <taxon>Metazoa</taxon>
        <taxon>Ecdysozoa</taxon>
        <taxon>Arthropoda</taxon>
        <taxon>Hexapoda</taxon>
        <taxon>Insecta</taxon>
        <taxon>Pterygota</taxon>
        <taxon>Neoptera</taxon>
        <taxon>Endopterygota</taxon>
        <taxon>Lepidoptera</taxon>
        <taxon>Glossata</taxon>
        <taxon>Ditrysia</taxon>
        <taxon>Tineoidea</taxon>
        <taxon>Psychidae</taxon>
        <taxon>Oiketicinae</taxon>
        <taxon>Eumeta</taxon>
    </lineage>
</organism>
<proteinExistence type="predicted"/>
<dbReference type="EMBL" id="BGZK01000475">
    <property type="protein sequence ID" value="GBP46034.1"/>
    <property type="molecule type" value="Genomic_DNA"/>
</dbReference>
<dbReference type="Proteomes" id="UP000299102">
    <property type="component" value="Unassembled WGS sequence"/>
</dbReference>
<gene>
    <name evidence="1" type="ORF">EVAR_24228_1</name>
</gene>
<protein>
    <submittedName>
        <fullName evidence="1">Uncharacterized protein</fullName>
    </submittedName>
</protein>
<accession>A0A4C1W786</accession>
<sequence>MTVSKTERSATAADGGGPTALGDARVSRGLFAYLATYSTGAGGAGGAVVGRVTGVRAVVNATEIARAARAPARRTAHLYGFDAQILTGVHAAAEQSSVSRGRRYDARNSTALNCLRMIQCAALTLPDPSLSTRALLFYAIATLSW</sequence>
<name>A0A4C1W786_EUMVA</name>